<feature type="compositionally biased region" description="Acidic residues" evidence="1">
    <location>
        <begin position="100"/>
        <end position="109"/>
    </location>
</feature>
<evidence type="ECO:0000313" key="2">
    <source>
        <dbReference type="EMBL" id="BAV94112.1"/>
    </source>
</evidence>
<dbReference type="PROSITE" id="PS51257">
    <property type="entry name" value="PROKAR_LIPOPROTEIN"/>
    <property type="match status" value="1"/>
</dbReference>
<dbReference type="AlphaFoldDB" id="A0A1J1E9A7"/>
<accession>A0A1J1E9A7</accession>
<evidence type="ECO:0000313" key="3">
    <source>
        <dbReference type="Proteomes" id="UP000243197"/>
    </source>
</evidence>
<dbReference type="Proteomes" id="UP000243197">
    <property type="component" value="Chromosome"/>
</dbReference>
<dbReference type="RefSeq" id="WP_096684715.1">
    <property type="nucleotide sequence ID" value="NZ_AP014564.1"/>
</dbReference>
<dbReference type="KEGG" id="ise:JBKA6_0099"/>
<dbReference type="Gene3D" id="2.60.40.2340">
    <property type="match status" value="7"/>
</dbReference>
<sequence>MFKKNYFVKSIIFSFVLLSAIIFSCEKNKVYQDDLGVCIESFSLLDSENKEKKLGSDIKCEIDTENYTISLTVPSSAVLTGLKFNITPCEGTTISPASGEEVDFEEVQESTEKKTTTDEVSEESTKKPSPQQRYKKVFTLTKGDKSQDYIVYITKALASDCYISSFKLEKSKNKNKIFADRNSDIVESTNTEPSTITLHVSDAATLDNLNPTIVHTGASITSGELVSTTENSITTTAVNYTVTTDGKTKVYAVKYIKDLSSNNRISEFKFNKDDSSSLNTGLKLTRSSAGARAVDVTINDANGTIVVKASTQANIDALIPTITKHERAAISPDVASHDYSNSKVYTVTAQDGQTKQYTVSVSKNLSNAKEISSFTFKHSVNSGKNFGNTDYSAENMPSATGDDDVNVSIAKIPHTVTDLTGLKPTIAISASATANPADGEAQNFTRGTAKRYVVTAQDGTTKNYDITIPVLQAVAEITSFKIKPSDHSGNSKITSEIEWTKSDDENYIIVLDGEDNSTVSLSPEIILSAGATTVNPASKASTTFTYGQVQNYVVTAEDGSTTKTYQVTVKSSNSKMKSFGFKNDGANSGKKIVKDVSGVINHSAKTVTVKVPYNTDVTALTPEVLGNNGSTVTINGQAATTAQDFSSEKTYTVTAQDGTTSDYTVTVSKEDAPQLTEFKITADESKGIKDEVTATFDHPTSDGKGGKIKLKFDHKVASRNDEIVLTGLSYTSDPVDGHTLTPNTPLGDSESIEGKKITLTTTLGSTSEYTVTAVKGPFIKSFKFGKDTSGNSDKNLGSADVDGIINHAAGTITLEVPSGVTMGSDGNTVTLTPTIEVGGDTAAVDPTSATAQTFTPDGSTAIQYTVTNSTDTSFTKTYTVTVTKKAASAK</sequence>
<evidence type="ECO:0000256" key="1">
    <source>
        <dbReference type="SAM" id="MobiDB-lite"/>
    </source>
</evidence>
<feature type="region of interest" description="Disordered" evidence="1">
    <location>
        <begin position="94"/>
        <end position="132"/>
    </location>
</feature>
<gene>
    <name evidence="2" type="ORF">JBKA6_0099</name>
</gene>
<name>A0A1J1E9A7_9FLAO</name>
<organism evidence="2 3">
    <name type="scientific">Ichthyobacterium seriolicida</name>
    <dbReference type="NCBI Taxonomy" id="242600"/>
    <lineage>
        <taxon>Bacteria</taxon>
        <taxon>Pseudomonadati</taxon>
        <taxon>Bacteroidota</taxon>
        <taxon>Flavobacteriia</taxon>
        <taxon>Flavobacteriales</taxon>
        <taxon>Ichthyobacteriaceae</taxon>
        <taxon>Ichthyobacterium</taxon>
    </lineage>
</organism>
<keyword evidence="3" id="KW-1185">Reference proteome</keyword>
<dbReference type="EMBL" id="AP014564">
    <property type="protein sequence ID" value="BAV94112.1"/>
    <property type="molecule type" value="Genomic_DNA"/>
</dbReference>
<reference evidence="2 3" key="1">
    <citation type="submission" date="2014-03" db="EMBL/GenBank/DDBJ databases">
        <title>complete genome sequence of Flavobacteriaceae bacterium JBKA-6.</title>
        <authorList>
            <person name="Takano T."/>
            <person name="Nakamura Y."/>
            <person name="Takuma S."/>
            <person name="Yasuike M."/>
            <person name="Matsuyama T."/>
            <person name="Sakai T."/>
            <person name="Fujiwara A."/>
            <person name="Kimoto K."/>
            <person name="Fukuda Y."/>
            <person name="Kondo H."/>
            <person name="Hirono I."/>
            <person name="Nakayasu C."/>
        </authorList>
    </citation>
    <scope>NUCLEOTIDE SEQUENCE [LARGE SCALE GENOMIC DNA]</scope>
    <source>
        <strain evidence="2 3">JBKA-6</strain>
    </source>
</reference>
<protein>
    <submittedName>
        <fullName evidence="2">Pkd domain containing protein</fullName>
    </submittedName>
</protein>
<proteinExistence type="predicted"/>
<dbReference type="OrthoDB" id="713122at2"/>